<dbReference type="PANTHER" id="PTHR47129:SF1">
    <property type="entry name" value="NMRA-LIKE DOMAIN-CONTAINING PROTEIN"/>
    <property type="match status" value="1"/>
</dbReference>
<proteinExistence type="predicted"/>
<dbReference type="Gene3D" id="3.90.25.10">
    <property type="entry name" value="UDP-galactose 4-epimerase, domain 1"/>
    <property type="match status" value="1"/>
</dbReference>
<keyword evidence="3" id="KW-1185">Reference proteome</keyword>
<dbReference type="SUPFAM" id="SSF51735">
    <property type="entry name" value="NAD(P)-binding Rossmann-fold domains"/>
    <property type="match status" value="1"/>
</dbReference>
<organism evidence="2 3">
    <name type="scientific">Streptomyces canarius</name>
    <dbReference type="NCBI Taxonomy" id="285453"/>
    <lineage>
        <taxon>Bacteria</taxon>
        <taxon>Bacillati</taxon>
        <taxon>Actinomycetota</taxon>
        <taxon>Actinomycetes</taxon>
        <taxon>Kitasatosporales</taxon>
        <taxon>Streptomycetaceae</taxon>
        <taxon>Streptomyces</taxon>
    </lineage>
</organism>
<dbReference type="Gene3D" id="3.40.50.720">
    <property type="entry name" value="NAD(P)-binding Rossmann-like Domain"/>
    <property type="match status" value="1"/>
</dbReference>
<dbReference type="RefSeq" id="WP_189894729.1">
    <property type="nucleotide sequence ID" value="NZ_BMVN01000072.1"/>
</dbReference>
<dbReference type="InterPro" id="IPR016040">
    <property type="entry name" value="NAD(P)-bd_dom"/>
</dbReference>
<feature type="domain" description="NAD(P)-binding" evidence="1">
    <location>
        <begin position="7"/>
        <end position="187"/>
    </location>
</feature>
<reference evidence="3" key="1">
    <citation type="journal article" date="2019" name="Int. J. Syst. Evol. Microbiol.">
        <title>The Global Catalogue of Microorganisms (GCM) 10K type strain sequencing project: providing services to taxonomists for standard genome sequencing and annotation.</title>
        <authorList>
            <consortium name="The Broad Institute Genomics Platform"/>
            <consortium name="The Broad Institute Genome Sequencing Center for Infectious Disease"/>
            <person name="Wu L."/>
            <person name="Ma J."/>
        </authorList>
    </citation>
    <scope>NUCLEOTIDE SEQUENCE [LARGE SCALE GENOMIC DNA]</scope>
    <source>
        <strain evidence="3">JCM 4733</strain>
    </source>
</reference>
<protein>
    <submittedName>
        <fullName evidence="2">NAD(P)-dependent oxidoreductase</fullName>
    </submittedName>
</protein>
<dbReference type="PANTHER" id="PTHR47129">
    <property type="entry name" value="QUINONE OXIDOREDUCTASE 2"/>
    <property type="match status" value="1"/>
</dbReference>
<evidence type="ECO:0000313" key="2">
    <source>
        <dbReference type="EMBL" id="GHA70043.1"/>
    </source>
</evidence>
<dbReference type="InterPro" id="IPR036291">
    <property type="entry name" value="NAD(P)-bd_dom_sf"/>
</dbReference>
<accession>A0ABQ3D9T9</accession>
<dbReference type="Proteomes" id="UP000653644">
    <property type="component" value="Unassembled WGS sequence"/>
</dbReference>
<gene>
    <name evidence="2" type="ORF">GCM10010345_86850</name>
</gene>
<sequence>MIAVSAASGAFGRLVVDHLLARCPAEEVVVAVRAPDRVADLAARGVQVRRGDYDVPDTLRAAFKNADRLLLISSPELDCARRIRQHQAAIEAARAAGVGAVVYTSFLDADTQAEGVTEAHHATERALQASGLPHTLLRHPFYSEAFLNSGLRAAVVSGALDDATGGRGINTASRSDLAEAAARVLTEDGHLGRAYDFTGILWTYLQLAQVLTRVCGTTVLHRVRDSPTPGAQGWLENQVRRGVLERQTDDLHRVLGHLPTTLDQAVAEIFVRHSADGREGEPDRM</sequence>
<dbReference type="EMBL" id="BMVN01000072">
    <property type="protein sequence ID" value="GHA70043.1"/>
    <property type="molecule type" value="Genomic_DNA"/>
</dbReference>
<name>A0ABQ3D9T9_9ACTN</name>
<evidence type="ECO:0000259" key="1">
    <source>
        <dbReference type="Pfam" id="PF13460"/>
    </source>
</evidence>
<dbReference type="Pfam" id="PF13460">
    <property type="entry name" value="NAD_binding_10"/>
    <property type="match status" value="1"/>
</dbReference>
<evidence type="ECO:0000313" key="3">
    <source>
        <dbReference type="Proteomes" id="UP000653644"/>
    </source>
</evidence>
<comment type="caution">
    <text evidence="2">The sequence shown here is derived from an EMBL/GenBank/DDBJ whole genome shotgun (WGS) entry which is preliminary data.</text>
</comment>
<dbReference type="InterPro" id="IPR052718">
    <property type="entry name" value="NmrA-type_oxidoreductase"/>
</dbReference>